<comment type="similarity">
    <text evidence="6">Belongs to the acetyltransferase family. OlsB subfamily.</text>
</comment>
<evidence type="ECO:0000256" key="5">
    <source>
        <dbReference type="ARBA" id="ARBA00023315"/>
    </source>
</evidence>
<accession>A0ABT5WG73</accession>
<evidence type="ECO:0000256" key="7">
    <source>
        <dbReference type="ARBA" id="ARBA00039058"/>
    </source>
</evidence>
<dbReference type="CDD" id="cd07986">
    <property type="entry name" value="LPLAT_ACT14924-like"/>
    <property type="match status" value="1"/>
</dbReference>
<keyword evidence="4" id="KW-0443">Lipid metabolism</keyword>
<keyword evidence="3 12" id="KW-0808">Transferase</keyword>
<dbReference type="InterPro" id="IPR016181">
    <property type="entry name" value="Acyl_CoA_acyltransferase"/>
</dbReference>
<dbReference type="InterPro" id="IPR052351">
    <property type="entry name" value="Ornithine_N-alpha-AT"/>
</dbReference>
<comment type="function">
    <text evidence="9">Catalyzes the first step in the biosynthesis of ornithine lipids, which are phosphorus-free membrane lipids. Catalyzes the 3-hydroxyacyl-acyl carrier protein-dependent acylation of ornithine to form lyso-ornithine lipid (LOL).</text>
</comment>
<dbReference type="SMART" id="SM00563">
    <property type="entry name" value="PlsC"/>
    <property type="match status" value="1"/>
</dbReference>
<dbReference type="SUPFAM" id="SSF55729">
    <property type="entry name" value="Acyl-CoA N-acyltransferases (Nat)"/>
    <property type="match status" value="1"/>
</dbReference>
<evidence type="ECO:0000256" key="10">
    <source>
        <dbReference type="ARBA" id="ARBA00047785"/>
    </source>
</evidence>
<keyword evidence="13" id="KW-1185">Reference proteome</keyword>
<protein>
    <recommendedName>
        <fullName evidence="8">L-ornithine N(alpha)-acyltransferase</fullName>
        <ecNumber evidence="7">2.3.2.30</ecNumber>
    </recommendedName>
</protein>
<comment type="pathway">
    <text evidence="1">Lipid metabolism.</text>
</comment>
<dbReference type="PANTHER" id="PTHR37323:SF1">
    <property type="entry name" value="L-ORNITHINE N(ALPHA)-ACYLTRANSFERASE"/>
    <property type="match status" value="1"/>
</dbReference>
<proteinExistence type="inferred from homology"/>
<evidence type="ECO:0000256" key="8">
    <source>
        <dbReference type="ARBA" id="ARBA00039866"/>
    </source>
</evidence>
<evidence type="ECO:0000256" key="2">
    <source>
        <dbReference type="ARBA" id="ARBA00022516"/>
    </source>
</evidence>
<dbReference type="RefSeq" id="WP_255895019.1">
    <property type="nucleotide sequence ID" value="NZ_JAMZEG020000002.1"/>
</dbReference>
<dbReference type="Pfam" id="PF13444">
    <property type="entry name" value="Acetyltransf_5"/>
    <property type="match status" value="1"/>
</dbReference>
<dbReference type="Pfam" id="PF19576">
    <property type="entry name" value="Acyltransf_2"/>
    <property type="match status" value="1"/>
</dbReference>
<dbReference type="Proteomes" id="UP001139522">
    <property type="component" value="Unassembled WGS sequence"/>
</dbReference>
<evidence type="ECO:0000256" key="4">
    <source>
        <dbReference type="ARBA" id="ARBA00023098"/>
    </source>
</evidence>
<dbReference type="InterPro" id="IPR002123">
    <property type="entry name" value="Plipid/glycerol_acylTrfase"/>
</dbReference>
<reference evidence="12" key="1">
    <citation type="submission" date="2023-01" db="EMBL/GenBank/DDBJ databases">
        <title>Psychroserpens sp. MSW6 and Marinomonas sp. RSW2, isolated from seawater.</title>
        <authorList>
            <person name="Kristyanto S."/>
            <person name="Jung J."/>
            <person name="Kim J.M."/>
            <person name="Jeon C.O."/>
        </authorList>
    </citation>
    <scope>NUCLEOTIDE SEQUENCE</scope>
    <source>
        <strain evidence="12">RSW2</strain>
    </source>
</reference>
<feature type="domain" description="Phospholipid/glycerol acyltransferase" evidence="11">
    <location>
        <begin position="80"/>
        <end position="208"/>
    </location>
</feature>
<dbReference type="EC" id="2.3.2.30" evidence="7"/>
<comment type="catalytic activity">
    <reaction evidence="10">
        <text>a (3R)-hydroxyacyl-[ACP] + L-ornithine = a lyso-ornithine lipid + holo-[ACP] + H(+)</text>
        <dbReference type="Rhea" id="RHEA:20633"/>
        <dbReference type="Rhea" id="RHEA-COMP:9685"/>
        <dbReference type="Rhea" id="RHEA-COMP:9945"/>
        <dbReference type="ChEBI" id="CHEBI:15378"/>
        <dbReference type="ChEBI" id="CHEBI:46911"/>
        <dbReference type="ChEBI" id="CHEBI:64479"/>
        <dbReference type="ChEBI" id="CHEBI:78827"/>
        <dbReference type="ChEBI" id="CHEBI:138482"/>
        <dbReference type="EC" id="2.3.2.30"/>
    </reaction>
    <physiologicalReaction direction="left-to-right" evidence="10">
        <dbReference type="Rhea" id="RHEA:20634"/>
    </physiologicalReaction>
</comment>
<evidence type="ECO:0000313" key="13">
    <source>
        <dbReference type="Proteomes" id="UP001139522"/>
    </source>
</evidence>
<organism evidence="12 13">
    <name type="scientific">Marinomonas maritima</name>
    <dbReference type="NCBI Taxonomy" id="2940935"/>
    <lineage>
        <taxon>Bacteria</taxon>
        <taxon>Pseudomonadati</taxon>
        <taxon>Pseudomonadota</taxon>
        <taxon>Gammaproteobacteria</taxon>
        <taxon>Oceanospirillales</taxon>
        <taxon>Oceanospirillaceae</taxon>
        <taxon>Marinomonas</taxon>
    </lineage>
</organism>
<dbReference type="Gene3D" id="3.40.630.30">
    <property type="match status" value="1"/>
</dbReference>
<name>A0ABT5WG73_9GAMM</name>
<dbReference type="GO" id="GO:0016746">
    <property type="term" value="F:acyltransferase activity"/>
    <property type="evidence" value="ECO:0007669"/>
    <property type="project" value="UniProtKB-KW"/>
</dbReference>
<gene>
    <name evidence="12" type="ORF">M3I01_006755</name>
</gene>
<dbReference type="SUPFAM" id="SSF69593">
    <property type="entry name" value="Glycerol-3-phosphate (1)-acyltransferase"/>
    <property type="match status" value="1"/>
</dbReference>
<dbReference type="EMBL" id="JAMZEG020000002">
    <property type="protein sequence ID" value="MDE8602626.1"/>
    <property type="molecule type" value="Genomic_DNA"/>
</dbReference>
<keyword evidence="5 12" id="KW-0012">Acyltransferase</keyword>
<evidence type="ECO:0000256" key="3">
    <source>
        <dbReference type="ARBA" id="ARBA00022679"/>
    </source>
</evidence>
<evidence type="ECO:0000256" key="6">
    <source>
        <dbReference type="ARBA" id="ARBA00038095"/>
    </source>
</evidence>
<evidence type="ECO:0000256" key="9">
    <source>
        <dbReference type="ARBA" id="ARBA00045724"/>
    </source>
</evidence>
<dbReference type="InterPro" id="IPR045746">
    <property type="entry name" value="ACT14924-like_Acyltransf_dom"/>
</dbReference>
<sequence length="611" mass="68058">MLNSSFRLPSPFRLPRVTPFGVGESIVEWATGLAKLDRLYQQRPSRQTSFEFMRYTLDALNIDYSIAKGSVENIPQDGPVVIVANHPLGAIEGVVLADLVGRVRQDVKVLANELLKRLPEISDLFIGVDVFGGKSAQRTNGQAIRDAHRHLANGGVLIVFPAGEVSTYPKRTSFKKERTLADIEWSQSVANFLKRSQAVTVPIFINGQNSALFYQAGRVHPLLRTALLGRELLNKKASRIDISIGSAIPFSELSQFESSQNLVSYLRLNTYLMSPQQIHTTAKRNENTDLPIIAPIAPTILDEEIANLPADMLLLEQGEFRVYCAPTQSIPQLIQEIGRIREENFRAVGEGSGLACDLDEYDLYYHQLFVWHKSNKEVVGAYRMGMVDKLIAEHGLEGLYSRSLFHYDQAFIDTLDYSLEMGRSVVAAKYQRNLNSLLMLWKGIATFAHRNPKYTHLFGPVSISNDYSHVSRQLIAATLSIHHYDKEKAGLVKASTPLKSSSDIFWKPNLLAALTTVTLLSKILSRMEQGKGLPVLIRQYLKMNGKLVCFNVDPAFHDSLDGLIVVNLKDVPVSILAKYMGRPEAEAYLTDANLAVPTLVGDSPEDEHSVP</sequence>
<evidence type="ECO:0000313" key="12">
    <source>
        <dbReference type="EMBL" id="MDE8602626.1"/>
    </source>
</evidence>
<evidence type="ECO:0000256" key="1">
    <source>
        <dbReference type="ARBA" id="ARBA00005189"/>
    </source>
</evidence>
<evidence type="ECO:0000259" key="11">
    <source>
        <dbReference type="SMART" id="SM00563"/>
    </source>
</evidence>
<comment type="caution">
    <text evidence="12">The sequence shown here is derived from an EMBL/GenBank/DDBJ whole genome shotgun (WGS) entry which is preliminary data.</text>
</comment>
<keyword evidence="2" id="KW-0444">Lipid biosynthesis</keyword>
<dbReference type="PANTHER" id="PTHR37323">
    <property type="entry name" value="GCN5-RELATED N-ACETYLTRANSFERASE"/>
    <property type="match status" value="1"/>
</dbReference>